<gene>
    <name evidence="5" type="ORF">JN11_04544</name>
</gene>
<dbReference type="EMBL" id="VLLI01000018">
    <property type="protein sequence ID" value="TWI94763.1"/>
    <property type="molecule type" value="Genomic_DNA"/>
</dbReference>
<dbReference type="PROSITE" id="PS00061">
    <property type="entry name" value="ADH_SHORT"/>
    <property type="match status" value="1"/>
</dbReference>
<comment type="caution">
    <text evidence="5">The sequence shown here is derived from an EMBL/GenBank/DDBJ whole genome shotgun (WGS) entry which is preliminary data.</text>
</comment>
<evidence type="ECO:0000313" key="6">
    <source>
        <dbReference type="Proteomes" id="UP000317010"/>
    </source>
</evidence>
<keyword evidence="2" id="KW-0560">Oxidoreductase</keyword>
<dbReference type="PRINTS" id="PR00081">
    <property type="entry name" value="GDHRDH"/>
</dbReference>
<dbReference type="RefSeq" id="WP_144916301.1">
    <property type="nucleotide sequence ID" value="NZ_VLLI01000018.1"/>
</dbReference>
<dbReference type="PANTHER" id="PTHR43976">
    <property type="entry name" value="SHORT CHAIN DEHYDROGENASE"/>
    <property type="match status" value="1"/>
</dbReference>
<comment type="similarity">
    <text evidence="1 3">Belongs to the short-chain dehydrogenases/reductases (SDR) family.</text>
</comment>
<evidence type="ECO:0000313" key="5">
    <source>
        <dbReference type="EMBL" id="TWI94763.1"/>
    </source>
</evidence>
<sequence>MKSTKNTVWFITGASSGFGKAFAEYAIGKGYQVVVTARRTDKLDEIKALAPSQVEAIKMDVNNNDEVNAAVQQAIARFGGIDVLINNAGYGILGAVEETPEEELRAQLETNFFGAVKVTRALLPLFRQQQHGAIVNISSMGGQMSFAGFGAYSASKFALEGLSEALASELKPFNIKVLIVEPGAFRTDLMGSAMKKMPVIEAYKDTVGGTRAFAETVHHNQEGDPLKAARAIDTALKSAHTPLRLVLGADALQAIKAHAETLLGELNTWESVSVDTVID</sequence>
<evidence type="ECO:0000256" key="1">
    <source>
        <dbReference type="ARBA" id="ARBA00006484"/>
    </source>
</evidence>
<feature type="domain" description="Ketoreductase" evidence="4">
    <location>
        <begin position="7"/>
        <end position="188"/>
    </location>
</feature>
<dbReference type="AlphaFoldDB" id="A0A562TMZ3"/>
<dbReference type="SUPFAM" id="SSF51735">
    <property type="entry name" value="NAD(P)-binding Rossmann-fold domains"/>
    <property type="match status" value="1"/>
</dbReference>
<name>A0A562TMZ3_9SPHI</name>
<dbReference type="InterPro" id="IPR020904">
    <property type="entry name" value="Sc_DH/Rdtase_CS"/>
</dbReference>
<dbReference type="NCBIfam" id="NF004824">
    <property type="entry name" value="PRK06180.1"/>
    <property type="match status" value="1"/>
</dbReference>
<dbReference type="InterPro" id="IPR002347">
    <property type="entry name" value="SDR_fam"/>
</dbReference>
<dbReference type="InterPro" id="IPR036291">
    <property type="entry name" value="NAD(P)-bd_dom_sf"/>
</dbReference>
<dbReference type="Gene3D" id="3.40.50.720">
    <property type="entry name" value="NAD(P)-binding Rossmann-like Domain"/>
    <property type="match status" value="1"/>
</dbReference>
<dbReference type="OrthoDB" id="1235794at2"/>
<dbReference type="Pfam" id="PF00106">
    <property type="entry name" value="adh_short"/>
    <property type="match status" value="1"/>
</dbReference>
<dbReference type="Proteomes" id="UP000317010">
    <property type="component" value="Unassembled WGS sequence"/>
</dbReference>
<dbReference type="PRINTS" id="PR00080">
    <property type="entry name" value="SDRFAMILY"/>
</dbReference>
<dbReference type="SMART" id="SM00822">
    <property type="entry name" value="PKS_KR"/>
    <property type="match status" value="1"/>
</dbReference>
<evidence type="ECO:0000256" key="3">
    <source>
        <dbReference type="RuleBase" id="RU000363"/>
    </source>
</evidence>
<dbReference type="InterPro" id="IPR057326">
    <property type="entry name" value="KR_dom"/>
</dbReference>
<dbReference type="CDD" id="cd05374">
    <property type="entry name" value="17beta-HSD-like_SDR_c"/>
    <property type="match status" value="1"/>
</dbReference>
<keyword evidence="6" id="KW-1185">Reference proteome</keyword>
<dbReference type="NCBIfam" id="NF006114">
    <property type="entry name" value="PRK08263.1"/>
    <property type="match status" value="1"/>
</dbReference>
<accession>A0A562TMZ3</accession>
<reference evidence="5 6" key="1">
    <citation type="submission" date="2019-07" db="EMBL/GenBank/DDBJ databases">
        <title>Genomic Encyclopedia of Archaeal and Bacterial Type Strains, Phase II (KMG-II): from individual species to whole genera.</title>
        <authorList>
            <person name="Goeker M."/>
        </authorList>
    </citation>
    <scope>NUCLEOTIDE SEQUENCE [LARGE SCALE GENOMIC DNA]</scope>
    <source>
        <strain evidence="5 6">ATCC BAA-1854</strain>
    </source>
</reference>
<dbReference type="InterPro" id="IPR051911">
    <property type="entry name" value="SDR_oxidoreductase"/>
</dbReference>
<dbReference type="GO" id="GO:0016491">
    <property type="term" value="F:oxidoreductase activity"/>
    <property type="evidence" value="ECO:0007669"/>
    <property type="project" value="UniProtKB-KW"/>
</dbReference>
<dbReference type="PANTHER" id="PTHR43976:SF16">
    <property type="entry name" value="SHORT-CHAIN DEHYDROGENASE_REDUCTASE FAMILY PROTEIN"/>
    <property type="match status" value="1"/>
</dbReference>
<evidence type="ECO:0000259" key="4">
    <source>
        <dbReference type="SMART" id="SM00822"/>
    </source>
</evidence>
<protein>
    <submittedName>
        <fullName evidence="5">NADP-dependent 3-hydroxy acid dehydrogenase YdfG</fullName>
    </submittedName>
</protein>
<organism evidence="5 6">
    <name type="scientific">Mucilaginibacter frigoritolerans</name>
    <dbReference type="NCBI Taxonomy" id="652788"/>
    <lineage>
        <taxon>Bacteria</taxon>
        <taxon>Pseudomonadati</taxon>
        <taxon>Bacteroidota</taxon>
        <taxon>Sphingobacteriia</taxon>
        <taxon>Sphingobacteriales</taxon>
        <taxon>Sphingobacteriaceae</taxon>
        <taxon>Mucilaginibacter</taxon>
    </lineage>
</organism>
<evidence type="ECO:0000256" key="2">
    <source>
        <dbReference type="ARBA" id="ARBA00023002"/>
    </source>
</evidence>
<proteinExistence type="inferred from homology"/>